<dbReference type="RefSeq" id="WP_135113523.1">
    <property type="nucleotide sequence ID" value="NZ_JADGLL010000006.1"/>
</dbReference>
<keyword evidence="1" id="KW-1133">Transmembrane helix</keyword>
<keyword evidence="1" id="KW-0812">Transmembrane</keyword>
<keyword evidence="1" id="KW-0472">Membrane</keyword>
<dbReference type="AlphaFoldDB" id="A0A4Y9FXB4"/>
<evidence type="ECO:0000313" key="3">
    <source>
        <dbReference type="Proteomes" id="UP000298358"/>
    </source>
</evidence>
<organism evidence="2 3">
    <name type="scientific">Microbacterium paludicola</name>
    <dbReference type="NCBI Taxonomy" id="300019"/>
    <lineage>
        <taxon>Bacteria</taxon>
        <taxon>Bacillati</taxon>
        <taxon>Actinomycetota</taxon>
        <taxon>Actinomycetes</taxon>
        <taxon>Micrococcales</taxon>
        <taxon>Microbacteriaceae</taxon>
        <taxon>Microbacterium</taxon>
    </lineage>
</organism>
<sequence length="164" mass="16851">MDHDLPKPPLALVVLTQALLAALLLGGIGVIALLPAMSASIAAALPEYASLRTPLLALAIAIVLLALVTLAMVALLVQRIHAGTVLARPSLLWVDVIVSTLICAAALVVVAFVVIGVGQAGSPWLALILVTACLALTALACITLVLRSLLGHAIRLRTELDEVV</sequence>
<reference evidence="2 3" key="1">
    <citation type="submission" date="2019-03" db="EMBL/GenBank/DDBJ databases">
        <title>Diversity of the mouse oral microbiome.</title>
        <authorList>
            <person name="Joseph S."/>
            <person name="Aduse-Opoku J."/>
            <person name="Curtis M."/>
            <person name="Wade W."/>
            <person name="Hashim A."/>
        </authorList>
    </citation>
    <scope>NUCLEOTIDE SEQUENCE [LARGE SCALE GENOMIC DNA]</scope>
    <source>
        <strain evidence="2 3">P1012</strain>
    </source>
</reference>
<protein>
    <submittedName>
        <fullName evidence="2">DUF2975 domain-containing protein</fullName>
    </submittedName>
</protein>
<accession>A0A4Y9FXB4</accession>
<comment type="caution">
    <text evidence="2">The sequence shown here is derived from an EMBL/GenBank/DDBJ whole genome shotgun (WGS) entry which is preliminary data.</text>
</comment>
<dbReference type="EMBL" id="SPQB01000006">
    <property type="protein sequence ID" value="TFU33674.1"/>
    <property type="molecule type" value="Genomic_DNA"/>
</dbReference>
<name>A0A4Y9FXB4_9MICO</name>
<dbReference type="Pfam" id="PF11188">
    <property type="entry name" value="DUF2975"/>
    <property type="match status" value="1"/>
</dbReference>
<feature type="transmembrane region" description="Helical" evidence="1">
    <location>
        <begin position="53"/>
        <end position="78"/>
    </location>
</feature>
<feature type="transmembrane region" description="Helical" evidence="1">
    <location>
        <begin position="124"/>
        <end position="146"/>
    </location>
</feature>
<feature type="transmembrane region" description="Helical" evidence="1">
    <location>
        <begin position="90"/>
        <end position="118"/>
    </location>
</feature>
<evidence type="ECO:0000256" key="1">
    <source>
        <dbReference type="SAM" id="Phobius"/>
    </source>
</evidence>
<dbReference type="Proteomes" id="UP000298358">
    <property type="component" value="Unassembled WGS sequence"/>
</dbReference>
<proteinExistence type="predicted"/>
<keyword evidence="3" id="KW-1185">Reference proteome</keyword>
<gene>
    <name evidence="2" type="ORF">E4U02_04265</name>
</gene>
<dbReference type="InterPro" id="IPR021354">
    <property type="entry name" value="DUF2975"/>
</dbReference>
<evidence type="ECO:0000313" key="2">
    <source>
        <dbReference type="EMBL" id="TFU33674.1"/>
    </source>
</evidence>